<sequence length="89" mass="10075">MEKKQFDKASFREKLENSGEFPMLYMFKFIVPKGKESEVASLFPRNEVKTKASSTGKYVSSTIQAMMDNPDDIISIYEQAAEIEGLIAL</sequence>
<dbReference type="RefSeq" id="WP_264808159.1">
    <property type="nucleotide sequence ID" value="NZ_CP110226.1"/>
</dbReference>
<dbReference type="Gene3D" id="3.30.70.260">
    <property type="match status" value="1"/>
</dbReference>
<keyword evidence="2" id="KW-1185">Reference proteome</keyword>
<dbReference type="InterPro" id="IPR027471">
    <property type="entry name" value="YbeD-like_sf"/>
</dbReference>
<dbReference type="Pfam" id="PF04359">
    <property type="entry name" value="DUF493"/>
    <property type="match status" value="1"/>
</dbReference>
<organism evidence="1 2">
    <name type="scientific">Algoriphagus halophytocola</name>
    <dbReference type="NCBI Taxonomy" id="2991499"/>
    <lineage>
        <taxon>Bacteria</taxon>
        <taxon>Pseudomonadati</taxon>
        <taxon>Bacteroidota</taxon>
        <taxon>Cytophagia</taxon>
        <taxon>Cytophagales</taxon>
        <taxon>Cyclobacteriaceae</taxon>
        <taxon>Algoriphagus</taxon>
    </lineage>
</organism>
<evidence type="ECO:0000313" key="1">
    <source>
        <dbReference type="EMBL" id="UZD21687.1"/>
    </source>
</evidence>
<protein>
    <submittedName>
        <fullName evidence="1">DUF493 domain-containing protein</fullName>
    </submittedName>
</protein>
<name>A0ABY6MD68_9BACT</name>
<dbReference type="Proteomes" id="UP001163156">
    <property type="component" value="Chromosome"/>
</dbReference>
<gene>
    <name evidence="1" type="ORF">OM944_13560</name>
</gene>
<accession>A0ABY6MD68</accession>
<dbReference type="InterPro" id="IPR007454">
    <property type="entry name" value="UPF0250_YbeD-like"/>
</dbReference>
<proteinExistence type="predicted"/>
<dbReference type="SUPFAM" id="SSF117991">
    <property type="entry name" value="YbeD/HP0495-like"/>
    <property type="match status" value="1"/>
</dbReference>
<reference evidence="1" key="1">
    <citation type="submission" date="2022-10" db="EMBL/GenBank/DDBJ databases">
        <title>Algoriphagus sp. a novel bacteria isolate from halophytes salicornia europaea.</title>
        <authorList>
            <person name="Peng Y."/>
            <person name="Jiang L."/>
            <person name="Lee J."/>
        </authorList>
    </citation>
    <scope>NUCLEOTIDE SEQUENCE</scope>
    <source>
        <strain evidence="1">TR-M5</strain>
    </source>
</reference>
<evidence type="ECO:0000313" key="2">
    <source>
        <dbReference type="Proteomes" id="UP001163156"/>
    </source>
</evidence>
<dbReference type="EMBL" id="CP110226">
    <property type="protein sequence ID" value="UZD21687.1"/>
    <property type="molecule type" value="Genomic_DNA"/>
</dbReference>